<dbReference type="PANTHER" id="PTHR30386:SF26">
    <property type="entry name" value="TRANSPORT PROTEIN COMB"/>
    <property type="match status" value="1"/>
</dbReference>
<dbReference type="Proteomes" id="UP000229757">
    <property type="component" value="Chromosome"/>
</dbReference>
<dbReference type="OrthoDB" id="9775513at2"/>
<evidence type="ECO:0000256" key="9">
    <source>
        <dbReference type="RuleBase" id="RU365093"/>
    </source>
</evidence>
<keyword evidence="13" id="KW-1185">Reference proteome</keyword>
<keyword evidence="7 9" id="KW-1133">Transmembrane helix</keyword>
<dbReference type="Gene3D" id="2.40.50.100">
    <property type="match status" value="1"/>
</dbReference>
<keyword evidence="5 9" id="KW-0997">Cell inner membrane</keyword>
<dbReference type="AlphaFoldDB" id="A0A2K8KPE6"/>
<evidence type="ECO:0000313" key="13">
    <source>
        <dbReference type="Proteomes" id="UP000229757"/>
    </source>
</evidence>
<dbReference type="PANTHER" id="PTHR30386">
    <property type="entry name" value="MEMBRANE FUSION SUBUNIT OF EMRAB-TOLC MULTIDRUG EFFLUX PUMP"/>
    <property type="match status" value="1"/>
</dbReference>
<evidence type="ECO:0000313" key="12">
    <source>
        <dbReference type="EMBL" id="ATX75929.1"/>
    </source>
</evidence>
<keyword evidence="8 9" id="KW-0472">Membrane</keyword>
<dbReference type="Pfam" id="PF26002">
    <property type="entry name" value="Beta-barrel_AprE"/>
    <property type="match status" value="1"/>
</dbReference>
<dbReference type="KEGG" id="rfo:REIFOR_00761"/>
<organism evidence="12 13">
    <name type="scientific">Reinekea forsetii</name>
    <dbReference type="NCBI Taxonomy" id="1336806"/>
    <lineage>
        <taxon>Bacteria</taxon>
        <taxon>Pseudomonadati</taxon>
        <taxon>Pseudomonadota</taxon>
        <taxon>Gammaproteobacteria</taxon>
        <taxon>Oceanospirillales</taxon>
        <taxon>Saccharospirillaceae</taxon>
        <taxon>Reinekea</taxon>
    </lineage>
</organism>
<dbReference type="PRINTS" id="PR01490">
    <property type="entry name" value="RTXTOXIND"/>
</dbReference>
<accession>A0A2K8KPE6</accession>
<feature type="domain" description="AprE-like beta-barrel" evidence="11">
    <location>
        <begin position="354"/>
        <end position="441"/>
    </location>
</feature>
<feature type="transmembrane region" description="Helical" evidence="9">
    <location>
        <begin position="49"/>
        <end position="67"/>
    </location>
</feature>
<gene>
    <name evidence="12" type="ORF">REIFOR_00761</name>
</gene>
<dbReference type="EMBL" id="CP011797">
    <property type="protein sequence ID" value="ATX75929.1"/>
    <property type="molecule type" value="Genomic_DNA"/>
</dbReference>
<evidence type="ECO:0000256" key="5">
    <source>
        <dbReference type="ARBA" id="ARBA00022519"/>
    </source>
</evidence>
<dbReference type="InterPro" id="IPR058982">
    <property type="entry name" value="Beta-barrel_AprE"/>
</dbReference>
<evidence type="ECO:0000256" key="7">
    <source>
        <dbReference type="ARBA" id="ARBA00022989"/>
    </source>
</evidence>
<evidence type="ECO:0000256" key="10">
    <source>
        <dbReference type="SAM" id="Coils"/>
    </source>
</evidence>
<evidence type="ECO:0000259" key="11">
    <source>
        <dbReference type="Pfam" id="PF26002"/>
    </source>
</evidence>
<dbReference type="NCBIfam" id="TIGR01843">
    <property type="entry name" value="type_I_hlyD"/>
    <property type="match status" value="1"/>
</dbReference>
<evidence type="ECO:0000256" key="4">
    <source>
        <dbReference type="ARBA" id="ARBA00022475"/>
    </source>
</evidence>
<dbReference type="GO" id="GO:0015031">
    <property type="term" value="P:protein transport"/>
    <property type="evidence" value="ECO:0007669"/>
    <property type="project" value="InterPro"/>
</dbReference>
<name>A0A2K8KPE6_9GAMM</name>
<dbReference type="InterPro" id="IPR010129">
    <property type="entry name" value="T1SS_HlyD"/>
</dbReference>
<evidence type="ECO:0000256" key="2">
    <source>
        <dbReference type="ARBA" id="ARBA00009477"/>
    </source>
</evidence>
<keyword evidence="10" id="KW-0175">Coiled coil</keyword>
<dbReference type="Gene3D" id="2.40.30.170">
    <property type="match status" value="1"/>
</dbReference>
<evidence type="ECO:0000256" key="6">
    <source>
        <dbReference type="ARBA" id="ARBA00022692"/>
    </source>
</evidence>
<dbReference type="InterPro" id="IPR050739">
    <property type="entry name" value="MFP"/>
</dbReference>
<evidence type="ECO:0000256" key="1">
    <source>
        <dbReference type="ARBA" id="ARBA00004377"/>
    </source>
</evidence>
<proteinExistence type="inferred from homology"/>
<dbReference type="Gene3D" id="1.10.287.470">
    <property type="entry name" value="Helix hairpin bin"/>
    <property type="match status" value="1"/>
</dbReference>
<comment type="similarity">
    <text evidence="2 9">Belongs to the membrane fusion protein (MFP) (TC 8.A.1) family.</text>
</comment>
<keyword evidence="3 9" id="KW-0813">Transport</keyword>
<dbReference type="GO" id="GO:0005886">
    <property type="term" value="C:plasma membrane"/>
    <property type="evidence" value="ECO:0007669"/>
    <property type="project" value="UniProtKB-SubCell"/>
</dbReference>
<dbReference type="RefSeq" id="WP_100256304.1">
    <property type="nucleotide sequence ID" value="NZ_CP011797.1"/>
</dbReference>
<keyword evidence="4 9" id="KW-1003">Cell membrane</keyword>
<keyword evidence="6 9" id="KW-0812">Transmembrane</keyword>
<feature type="coiled-coil region" evidence="10">
    <location>
        <begin position="253"/>
        <end position="312"/>
    </location>
</feature>
<sequence length="466" mass="51976">MIIRAMRVWRSAKLAEKNKTPLDLNSQELTFLPAALEVLETPISGGIRLIPALIMMSFAMAILFTVVTQIDVVATASGTLLPSTKVKPIQPKLGGYLSAVYVSEGNLVNAGDLLVSLDTVEIVEEMSERSINIESAQLDLKILLDFNKYLASGQPIALEDANGVAKVSPKLLATYQTIYLDTLWTYNHDSSVKLREIELLRLDIEQLEVSLTSMAANRPLESLKYENAQSLYAMKSLSFEKWLSADKAFRTFNESIRNQESQLKNKQIQLKNKESDYQDIPHAIRVENNTKIASLEADLTKLEFAMREAQRKLDDSDIRAPENGTVQNISLVVPGQSVSAGSSVMDLVPSMDYLVAEIDVNNKDIGFVEIGQEVIVKFDALPYTKYGHLAGTIVNLARDSVEGSDGSKRYKALVKLPTQVMTTIERDVELIPGMTVSAEIKLSRRRVIEYFLSTFKRYKSESIREQ</sequence>
<evidence type="ECO:0000256" key="8">
    <source>
        <dbReference type="ARBA" id="ARBA00023136"/>
    </source>
</evidence>
<protein>
    <recommendedName>
        <fullName evidence="9">Membrane fusion protein (MFP) family protein</fullName>
    </recommendedName>
</protein>
<comment type="subcellular location">
    <subcellularLocation>
        <location evidence="1 9">Cell inner membrane</location>
        <topology evidence="1 9">Single-pass membrane protein</topology>
    </subcellularLocation>
</comment>
<reference evidence="12 13" key="1">
    <citation type="journal article" date="2017" name="Environ. Microbiol.">
        <title>Genomic and physiological analyses of 'Reinekea forsetii' reveal a versatile opportunistic lifestyle during spring algae blooms.</title>
        <authorList>
            <person name="Avci B."/>
            <person name="Hahnke R.L."/>
            <person name="Chafee M."/>
            <person name="Fischer T."/>
            <person name="Gruber-Vodicka H."/>
            <person name="Tegetmeyer H.E."/>
            <person name="Harder J."/>
            <person name="Fuchs B.M."/>
            <person name="Amann R.I."/>
            <person name="Teeling H."/>
        </authorList>
    </citation>
    <scope>NUCLEOTIDE SEQUENCE [LARGE SCALE GENOMIC DNA]</scope>
    <source>
        <strain evidence="12 13">Hel1_31_D35</strain>
    </source>
</reference>
<evidence type="ECO:0000256" key="3">
    <source>
        <dbReference type="ARBA" id="ARBA00022448"/>
    </source>
</evidence>